<keyword evidence="2" id="KW-1185">Reference proteome</keyword>
<protein>
    <submittedName>
        <fullName evidence="1">Uncharacterized protein</fullName>
    </submittedName>
</protein>
<name>R9PM58_AGAAL</name>
<organism evidence="1 2">
    <name type="scientific">Agarivorans albus MKT 106</name>
    <dbReference type="NCBI Taxonomy" id="1331007"/>
    <lineage>
        <taxon>Bacteria</taxon>
        <taxon>Pseudomonadati</taxon>
        <taxon>Pseudomonadota</taxon>
        <taxon>Gammaproteobacteria</taxon>
        <taxon>Alteromonadales</taxon>
        <taxon>Alteromonadaceae</taxon>
        <taxon>Agarivorans</taxon>
    </lineage>
</organism>
<accession>R9PM58</accession>
<proteinExistence type="predicted"/>
<dbReference type="Proteomes" id="UP000014461">
    <property type="component" value="Unassembled WGS sequence"/>
</dbReference>
<gene>
    <name evidence="1" type="ORF">AALB_2529</name>
</gene>
<comment type="caution">
    <text evidence="1">The sequence shown here is derived from an EMBL/GenBank/DDBJ whole genome shotgun (WGS) entry which is preliminary data.</text>
</comment>
<reference evidence="1" key="1">
    <citation type="journal article" date="2013" name="Genome Announc.">
        <title>Draft Genome Sequence of Agarivorans albus Strain MKT 106T, an Agarolytic Marine Bacterium.</title>
        <authorList>
            <person name="Yasuike M."/>
            <person name="Nakamura Y."/>
            <person name="Kai W."/>
            <person name="Fujiwara A."/>
            <person name="Fukui Y."/>
            <person name="Satomi M."/>
            <person name="Sano M."/>
        </authorList>
    </citation>
    <scope>NUCLEOTIDE SEQUENCE [LARGE SCALE GENOMIC DNA]</scope>
</reference>
<dbReference type="AlphaFoldDB" id="R9PM58"/>
<evidence type="ECO:0000313" key="2">
    <source>
        <dbReference type="Proteomes" id="UP000014461"/>
    </source>
</evidence>
<evidence type="ECO:0000313" key="1">
    <source>
        <dbReference type="EMBL" id="GAD02449.1"/>
    </source>
</evidence>
<dbReference type="EMBL" id="BARX01000016">
    <property type="protein sequence ID" value="GAD02449.1"/>
    <property type="molecule type" value="Genomic_DNA"/>
</dbReference>
<sequence length="38" mass="4670">MQSGLATRQLLWLPFYFFKKHYYQSTLTTLIRLLPFVF</sequence>